<accession>B0CTI5</accession>
<proteinExistence type="predicted"/>
<organism evidence="2">
    <name type="scientific">Laccaria bicolor (strain S238N-H82 / ATCC MYA-4686)</name>
    <name type="common">Bicoloured deceiver</name>
    <name type="synonym">Laccaria laccata var. bicolor</name>
    <dbReference type="NCBI Taxonomy" id="486041"/>
    <lineage>
        <taxon>Eukaryota</taxon>
        <taxon>Fungi</taxon>
        <taxon>Dikarya</taxon>
        <taxon>Basidiomycota</taxon>
        <taxon>Agaricomycotina</taxon>
        <taxon>Agaricomycetes</taxon>
        <taxon>Agaricomycetidae</taxon>
        <taxon>Agaricales</taxon>
        <taxon>Agaricineae</taxon>
        <taxon>Hydnangiaceae</taxon>
        <taxon>Laccaria</taxon>
    </lineage>
</organism>
<dbReference type="Gene3D" id="3.40.250.10">
    <property type="entry name" value="Rhodanese-like domain"/>
    <property type="match status" value="1"/>
</dbReference>
<dbReference type="InParanoid" id="B0CTI5"/>
<dbReference type="Proteomes" id="UP000001194">
    <property type="component" value="Unassembled WGS sequence"/>
</dbReference>
<evidence type="ECO:0000313" key="1">
    <source>
        <dbReference type="EMBL" id="EDR14495.1"/>
    </source>
</evidence>
<dbReference type="RefSeq" id="XP_001875054.1">
    <property type="nucleotide sequence ID" value="XM_001875019.1"/>
</dbReference>
<protein>
    <submittedName>
        <fullName evidence="1">Predicted protein</fullName>
    </submittedName>
</protein>
<dbReference type="OrthoDB" id="292964at2759"/>
<gene>
    <name evidence="1" type="ORF">LACBIDRAFT_305144</name>
</gene>
<reference evidence="1 2" key="1">
    <citation type="journal article" date="2008" name="Nature">
        <title>The genome of Laccaria bicolor provides insights into mycorrhizal symbiosis.</title>
        <authorList>
            <person name="Martin F."/>
            <person name="Aerts A."/>
            <person name="Ahren D."/>
            <person name="Brun A."/>
            <person name="Danchin E.G.J."/>
            <person name="Duchaussoy F."/>
            <person name="Gibon J."/>
            <person name="Kohler A."/>
            <person name="Lindquist E."/>
            <person name="Pereda V."/>
            <person name="Salamov A."/>
            <person name="Shapiro H.J."/>
            <person name="Wuyts J."/>
            <person name="Blaudez D."/>
            <person name="Buee M."/>
            <person name="Brokstein P."/>
            <person name="Canbaeck B."/>
            <person name="Cohen D."/>
            <person name="Courty P.E."/>
            <person name="Coutinho P.M."/>
            <person name="Delaruelle C."/>
            <person name="Detter J.C."/>
            <person name="Deveau A."/>
            <person name="DiFazio S."/>
            <person name="Duplessis S."/>
            <person name="Fraissinet-Tachet L."/>
            <person name="Lucic E."/>
            <person name="Frey-Klett P."/>
            <person name="Fourrey C."/>
            <person name="Feussner I."/>
            <person name="Gay G."/>
            <person name="Grimwood J."/>
            <person name="Hoegger P.J."/>
            <person name="Jain P."/>
            <person name="Kilaru S."/>
            <person name="Labbe J."/>
            <person name="Lin Y.C."/>
            <person name="Legue V."/>
            <person name="Le Tacon F."/>
            <person name="Marmeisse R."/>
            <person name="Melayah D."/>
            <person name="Montanini B."/>
            <person name="Muratet M."/>
            <person name="Nehls U."/>
            <person name="Niculita-Hirzel H."/>
            <person name="Oudot-Le Secq M.P."/>
            <person name="Peter M."/>
            <person name="Quesneville H."/>
            <person name="Rajashekar B."/>
            <person name="Reich M."/>
            <person name="Rouhier N."/>
            <person name="Schmutz J."/>
            <person name="Yin T."/>
            <person name="Chalot M."/>
            <person name="Henrissat B."/>
            <person name="Kuees U."/>
            <person name="Lucas S."/>
            <person name="Van de Peer Y."/>
            <person name="Podila G.K."/>
            <person name="Polle A."/>
            <person name="Pukkila P.J."/>
            <person name="Richardson P.M."/>
            <person name="Rouze P."/>
            <person name="Sanders I.R."/>
            <person name="Stajich J.E."/>
            <person name="Tunlid A."/>
            <person name="Tuskan G."/>
            <person name="Grigoriev I.V."/>
        </authorList>
    </citation>
    <scope>NUCLEOTIDE SEQUENCE [LARGE SCALE GENOMIC DNA]</scope>
    <source>
        <strain evidence="2">S238N-H82 / ATCC MYA-4686</strain>
    </source>
</reference>
<evidence type="ECO:0000313" key="2">
    <source>
        <dbReference type="Proteomes" id="UP000001194"/>
    </source>
</evidence>
<dbReference type="HOGENOM" id="CLU_177951_0_0_1"/>
<dbReference type="AlphaFoldDB" id="B0CTI5"/>
<keyword evidence="2" id="KW-1185">Reference proteome</keyword>
<sequence length="117" mass="12823">MLDDAMVFAHPHEASLFGNRDKFDLVVVYDGSSESFGAANMPLSVLIRVISEQAFRKALTRMPMMLVGGLEACKREIGNTKLRGELSYAEGKRPIPTTDVSNSLLAATIVQLEQSLH</sequence>
<dbReference type="GeneID" id="6071071"/>
<dbReference type="STRING" id="486041.B0CTI5"/>
<name>B0CTI5_LACBS</name>
<dbReference type="InterPro" id="IPR036873">
    <property type="entry name" value="Rhodanese-like_dom_sf"/>
</dbReference>
<dbReference type="KEGG" id="lbc:LACBIDRAFT_305144"/>
<dbReference type="EMBL" id="DS547092">
    <property type="protein sequence ID" value="EDR14495.1"/>
    <property type="molecule type" value="Genomic_DNA"/>
</dbReference>